<dbReference type="InterPro" id="IPR011049">
    <property type="entry name" value="Serralysin-like_metalloprot_C"/>
</dbReference>
<dbReference type="InterPro" id="IPR001343">
    <property type="entry name" value="Hemolysn_Ca-bd"/>
</dbReference>
<dbReference type="PROSITE" id="PS00330">
    <property type="entry name" value="HEMOLYSIN_CALCIUM"/>
    <property type="match status" value="1"/>
</dbReference>
<organism evidence="4 5">
    <name type="scientific">Gomphosphaeria aponina SAG 52.96 = DSM 107014</name>
    <dbReference type="NCBI Taxonomy" id="1521640"/>
    <lineage>
        <taxon>Bacteria</taxon>
        <taxon>Bacillati</taxon>
        <taxon>Cyanobacteriota</taxon>
        <taxon>Cyanophyceae</taxon>
        <taxon>Oscillatoriophycideae</taxon>
        <taxon>Chroococcales</taxon>
        <taxon>Gomphosphaeriaceae</taxon>
        <taxon>Gomphosphaeria</taxon>
    </lineage>
</organism>
<dbReference type="PANTHER" id="PTHR38340:SF1">
    <property type="entry name" value="S-LAYER PROTEIN"/>
    <property type="match status" value="1"/>
</dbReference>
<evidence type="ECO:0008006" key="6">
    <source>
        <dbReference type="Google" id="ProtNLM"/>
    </source>
</evidence>
<evidence type="ECO:0000256" key="3">
    <source>
        <dbReference type="SAM" id="MobiDB-lite"/>
    </source>
</evidence>
<gene>
    <name evidence="4" type="ORF">DSM107014_15615</name>
</gene>
<dbReference type="PANTHER" id="PTHR38340">
    <property type="entry name" value="S-LAYER PROTEIN"/>
    <property type="match status" value="1"/>
</dbReference>
<dbReference type="InterPro" id="IPR050557">
    <property type="entry name" value="RTX_toxin/Mannuronan_C5-epim"/>
</dbReference>
<dbReference type="SUPFAM" id="SSF51120">
    <property type="entry name" value="beta-Roll"/>
    <property type="match status" value="1"/>
</dbReference>
<evidence type="ECO:0000313" key="4">
    <source>
        <dbReference type="EMBL" id="MBR8829300.1"/>
    </source>
</evidence>
<dbReference type="GO" id="GO:0005509">
    <property type="term" value="F:calcium ion binding"/>
    <property type="evidence" value="ECO:0007669"/>
    <property type="project" value="InterPro"/>
</dbReference>
<keyword evidence="2" id="KW-0964">Secreted</keyword>
<dbReference type="InterPro" id="IPR018511">
    <property type="entry name" value="Hemolysin-typ_Ca-bd_CS"/>
</dbReference>
<dbReference type="GO" id="GO:0005576">
    <property type="term" value="C:extracellular region"/>
    <property type="evidence" value="ECO:0007669"/>
    <property type="project" value="UniProtKB-SubCell"/>
</dbReference>
<dbReference type="PRINTS" id="PR00313">
    <property type="entry name" value="CABNDNGRPT"/>
</dbReference>
<evidence type="ECO:0000256" key="1">
    <source>
        <dbReference type="ARBA" id="ARBA00004613"/>
    </source>
</evidence>
<comment type="subcellular location">
    <subcellularLocation>
        <location evidence="1">Secreted</location>
    </subcellularLocation>
</comment>
<name>A0A941JVK9_9CHRO</name>
<accession>A0A941JVK9</accession>
<dbReference type="Proteomes" id="UP000767446">
    <property type="component" value="Unassembled WGS sequence"/>
</dbReference>
<dbReference type="Gene3D" id="2.150.10.10">
    <property type="entry name" value="Serralysin-like metalloprotease, C-terminal"/>
    <property type="match status" value="3"/>
</dbReference>
<feature type="region of interest" description="Disordered" evidence="3">
    <location>
        <begin position="204"/>
        <end position="223"/>
    </location>
</feature>
<sequence length="365" mass="37704">MAAPILTTPIPDFVANENQSYSLNLNSFFSGATSFTITGFPPNNGHPRGILFNGSPFLFRGDSLTFSGVTGKISGLPQDGFTIPVPGSPDPTPSFTVKVTAKNSDGSKTDTFKFDIAKDVRGNSNITGLPKFDNVINARDGNDTIRGNTGNDSLIGDTGNDSLLGSTGNDSLLGGKGNDILKGGADNDILTGDVGSDKLFGEAGNDSLAGNGDNDTLDGGEGNDFLQGLNNDDLLIGAGGNDSLNGDAGNDTLIGANPASSKPGNGEIDTLTGFTGNDIFVLGDSLKCCYYDDKDNADYAVIPVFSQTEDKIQLCGSPSDYTLVSAPFGIDATGIYYGSDLDLIGIVQGDGINGLDLTASYFDYV</sequence>
<dbReference type="AlphaFoldDB" id="A0A941JVK9"/>
<dbReference type="EMBL" id="JADQBC010000123">
    <property type="protein sequence ID" value="MBR8829300.1"/>
    <property type="molecule type" value="Genomic_DNA"/>
</dbReference>
<comment type="caution">
    <text evidence="4">The sequence shown here is derived from an EMBL/GenBank/DDBJ whole genome shotgun (WGS) entry which is preliminary data.</text>
</comment>
<proteinExistence type="predicted"/>
<reference evidence="4" key="1">
    <citation type="submission" date="2021-02" db="EMBL/GenBank/DDBJ databases">
        <title>Metagenome analyses of Stigonema ocellatum DSM 106950, Chlorogloea purpurea SAG 13.99 and Gomphosphaeria aponina DSM 107014.</title>
        <authorList>
            <person name="Marter P."/>
            <person name="Huang S."/>
        </authorList>
    </citation>
    <scope>NUCLEOTIDE SEQUENCE</scope>
    <source>
        <strain evidence="4">JP213</strain>
    </source>
</reference>
<evidence type="ECO:0000256" key="2">
    <source>
        <dbReference type="ARBA" id="ARBA00022525"/>
    </source>
</evidence>
<protein>
    <recommendedName>
        <fullName evidence="6">Calcium-binding protein</fullName>
    </recommendedName>
</protein>
<dbReference type="Pfam" id="PF00353">
    <property type="entry name" value="HemolysinCabind"/>
    <property type="match status" value="3"/>
</dbReference>
<evidence type="ECO:0000313" key="5">
    <source>
        <dbReference type="Proteomes" id="UP000767446"/>
    </source>
</evidence>